<dbReference type="Proteomes" id="UP000001542">
    <property type="component" value="Unassembled WGS sequence"/>
</dbReference>
<dbReference type="GO" id="GO:0030027">
    <property type="term" value="C:lamellipodium"/>
    <property type="evidence" value="ECO:0000318"/>
    <property type="project" value="GO_Central"/>
</dbReference>
<dbReference type="InterPro" id="IPR051279">
    <property type="entry name" value="PP1-Reg/Actin-Interact_Protein"/>
</dbReference>
<name>A2DMW5_TRIV3</name>
<evidence type="ECO:0008006" key="4">
    <source>
        <dbReference type="Google" id="ProtNLM"/>
    </source>
</evidence>
<dbReference type="PANTHER" id="PTHR24112:SF64">
    <property type="entry name" value="CHROMOSOME UNDETERMINED SCAFFOLD_46, WHOLE GENOME SHOTGUN SEQUENCE"/>
    <property type="match status" value="1"/>
</dbReference>
<feature type="region of interest" description="Disordered" evidence="1">
    <location>
        <begin position="672"/>
        <end position="736"/>
    </location>
</feature>
<dbReference type="SMR" id="A2DMW5"/>
<dbReference type="GO" id="GO:0034315">
    <property type="term" value="P:regulation of Arp2/3 complex-mediated actin nucleation"/>
    <property type="evidence" value="ECO:0000318"/>
    <property type="project" value="GO_Central"/>
</dbReference>
<dbReference type="SUPFAM" id="SSF52047">
    <property type="entry name" value="RNI-like"/>
    <property type="match status" value="1"/>
</dbReference>
<sequence length="780" mass="89102">MEADLIEQAKKYCQEKTQEAILFADIVEKYNDNNDHHQPRICVATENRIALFKGKTKIEFSRERYWVDITKLVWNEEIKRVDFIFKMDQNKKLLQVRFSSNKAAEYRTIVADYLARILPPIQMKEANVQQFVTHDKKAVAISAVKRLEAYSFSRKVEIPANVKREFFEIIQNRYKKVRLPGTDKEHGFLIAALQADPSAEHLVLVGNETEDLYSVVAVIPSGYSPFTHITLDTPNTTKFVSMCRSIKLRPNLFQTEGFTFKNSNFDQKLVDRFNEEFNFKKFRALTFNNSFSPEVYDSFVEKVLTEEFCQTIEYFGIENQQGLKVPVILTKVPNVVAISFADNGLELGTVLNDITAANLQNLKAINLANNKCENDTELEALLSENIELIDISGCTFSTGKLVSFLTAVFKAEYKKGLTIMANNLKTSAEELGKALDTLATTRNCSLVGLSWIGNPIGLTMGQLCRSIPQLRILFLDDCFDNNTEPFIVNQIAEALKDLPKFRKLSIRSINKVAGNAILPILKALKSSQSIEYLDVRNQKIGTEGLHAIADIISAGRPLNFLDFDGSKPESYDDIKNIVDLCLNNGQHITISYPLQDVAEFVQTNKEIQGYLTVSLNKLMNYPTEEYDPKDPFTTPFDRFVHQPEVETEFPQFRSRNIVKFFESAEEISEIEIKSPKKGAKKSSSSSSDEYEDDNQRLRNQRDRAAFYLGEGENTTEDNQDDEGMKPQQEQIKLKFDTDDYRDKIDWEDWDPAVLKPFDNSTALQKVDKKYHLDVLREALH</sequence>
<dbReference type="AlphaFoldDB" id="A2DMW5"/>
<feature type="compositionally biased region" description="Basic and acidic residues" evidence="1">
    <location>
        <begin position="693"/>
        <end position="704"/>
    </location>
</feature>
<gene>
    <name evidence="2" type="ORF">TVAG_254480</name>
</gene>
<reference evidence="2" key="2">
    <citation type="journal article" date="2007" name="Science">
        <title>Draft genome sequence of the sexually transmitted pathogen Trichomonas vaginalis.</title>
        <authorList>
            <person name="Carlton J.M."/>
            <person name="Hirt R.P."/>
            <person name="Silva J.C."/>
            <person name="Delcher A.L."/>
            <person name="Schatz M."/>
            <person name="Zhao Q."/>
            <person name="Wortman J.R."/>
            <person name="Bidwell S.L."/>
            <person name="Alsmark U.C.M."/>
            <person name="Besteiro S."/>
            <person name="Sicheritz-Ponten T."/>
            <person name="Noel C.J."/>
            <person name="Dacks J.B."/>
            <person name="Foster P.G."/>
            <person name="Simillion C."/>
            <person name="Van de Peer Y."/>
            <person name="Miranda-Saavedra D."/>
            <person name="Barton G.J."/>
            <person name="Westrop G.D."/>
            <person name="Mueller S."/>
            <person name="Dessi D."/>
            <person name="Fiori P.L."/>
            <person name="Ren Q."/>
            <person name="Paulsen I."/>
            <person name="Zhang H."/>
            <person name="Bastida-Corcuera F.D."/>
            <person name="Simoes-Barbosa A."/>
            <person name="Brown M.T."/>
            <person name="Hayes R.D."/>
            <person name="Mukherjee M."/>
            <person name="Okumura C.Y."/>
            <person name="Schneider R."/>
            <person name="Smith A.J."/>
            <person name="Vanacova S."/>
            <person name="Villalvazo M."/>
            <person name="Haas B.J."/>
            <person name="Pertea M."/>
            <person name="Feldblyum T.V."/>
            <person name="Utterback T.R."/>
            <person name="Shu C.L."/>
            <person name="Osoegawa K."/>
            <person name="de Jong P.J."/>
            <person name="Hrdy I."/>
            <person name="Horvathova L."/>
            <person name="Zubacova Z."/>
            <person name="Dolezal P."/>
            <person name="Malik S.B."/>
            <person name="Logsdon J.M. Jr."/>
            <person name="Henze K."/>
            <person name="Gupta A."/>
            <person name="Wang C.C."/>
            <person name="Dunne R.L."/>
            <person name="Upcroft J.A."/>
            <person name="Upcroft P."/>
            <person name="White O."/>
            <person name="Salzberg S.L."/>
            <person name="Tang P."/>
            <person name="Chiu C.-H."/>
            <person name="Lee Y.-S."/>
            <person name="Embley T.M."/>
            <person name="Coombs G.H."/>
            <person name="Mottram J.C."/>
            <person name="Tachezy J."/>
            <person name="Fraser-Liggett C.M."/>
            <person name="Johnson P.J."/>
        </authorList>
    </citation>
    <scope>NUCLEOTIDE SEQUENCE [LARGE SCALE GENOMIC DNA]</scope>
    <source>
        <strain evidence="2">G3</strain>
    </source>
</reference>
<dbReference type="EMBL" id="DS113220">
    <property type="protein sequence ID" value="EAY18336.1"/>
    <property type="molecule type" value="Genomic_DNA"/>
</dbReference>
<evidence type="ECO:0000256" key="1">
    <source>
        <dbReference type="SAM" id="MobiDB-lite"/>
    </source>
</evidence>
<dbReference type="Gene3D" id="3.80.10.10">
    <property type="entry name" value="Ribonuclease Inhibitor"/>
    <property type="match status" value="1"/>
</dbReference>
<dbReference type="VEuPathDB" id="TrichDB:TVAG_254480"/>
<dbReference type="GO" id="GO:0005886">
    <property type="term" value="C:plasma membrane"/>
    <property type="evidence" value="ECO:0000318"/>
    <property type="project" value="GO_Central"/>
</dbReference>
<dbReference type="InterPro" id="IPR032675">
    <property type="entry name" value="LRR_dom_sf"/>
</dbReference>
<dbReference type="GO" id="GO:0016477">
    <property type="term" value="P:cell migration"/>
    <property type="evidence" value="ECO:0000318"/>
    <property type="project" value="GO_Central"/>
</dbReference>
<dbReference type="PANTHER" id="PTHR24112">
    <property type="entry name" value="LEUCINE-RICH REPEAT, ISOFORM F-RELATED"/>
    <property type="match status" value="1"/>
</dbReference>
<accession>A2DMW5</accession>
<proteinExistence type="predicted"/>
<dbReference type="KEGG" id="tva:5463842"/>
<dbReference type="RefSeq" id="XP_001579322.1">
    <property type="nucleotide sequence ID" value="XM_001579272.1"/>
</dbReference>
<protein>
    <recommendedName>
        <fullName evidence="4">Leucine Rich Repeat family protein</fullName>
    </recommendedName>
</protein>
<evidence type="ECO:0000313" key="3">
    <source>
        <dbReference type="Proteomes" id="UP000001542"/>
    </source>
</evidence>
<reference evidence="2" key="1">
    <citation type="submission" date="2006-10" db="EMBL/GenBank/DDBJ databases">
        <authorList>
            <person name="Amadeo P."/>
            <person name="Zhao Q."/>
            <person name="Wortman J."/>
            <person name="Fraser-Liggett C."/>
            <person name="Carlton J."/>
        </authorList>
    </citation>
    <scope>NUCLEOTIDE SEQUENCE</scope>
    <source>
        <strain evidence="2">G3</strain>
    </source>
</reference>
<dbReference type="InParanoid" id="A2DMW5"/>
<organism evidence="2 3">
    <name type="scientific">Trichomonas vaginalis (strain ATCC PRA-98 / G3)</name>
    <dbReference type="NCBI Taxonomy" id="412133"/>
    <lineage>
        <taxon>Eukaryota</taxon>
        <taxon>Metamonada</taxon>
        <taxon>Parabasalia</taxon>
        <taxon>Trichomonadida</taxon>
        <taxon>Trichomonadidae</taxon>
        <taxon>Trichomonas</taxon>
    </lineage>
</organism>
<dbReference type="VEuPathDB" id="TrichDB:TVAGG3_0058660"/>
<evidence type="ECO:0000313" key="2">
    <source>
        <dbReference type="EMBL" id="EAY18336.1"/>
    </source>
</evidence>
<keyword evidence="3" id="KW-1185">Reference proteome</keyword>